<evidence type="ECO:0000259" key="15">
    <source>
        <dbReference type="Pfam" id="PF02463"/>
    </source>
</evidence>
<dbReference type="Proteomes" id="UP000237749">
    <property type="component" value="Unassembled WGS sequence"/>
</dbReference>
<dbReference type="AlphaFoldDB" id="A0A2S6HFU1"/>
<evidence type="ECO:0000256" key="4">
    <source>
        <dbReference type="ARBA" id="ARBA00022490"/>
    </source>
</evidence>
<keyword evidence="6 12" id="KW-0547">Nucleotide-binding</keyword>
<dbReference type="Pfam" id="PF02463">
    <property type="entry name" value="SMC_N"/>
    <property type="match status" value="1"/>
</dbReference>
<evidence type="ECO:0000256" key="9">
    <source>
        <dbReference type="ARBA" id="ARBA00023125"/>
    </source>
</evidence>
<dbReference type="PANTHER" id="PTHR32182:SF0">
    <property type="entry name" value="DNA REPLICATION AND REPAIR PROTEIN RECF"/>
    <property type="match status" value="1"/>
</dbReference>
<keyword evidence="10 12" id="KW-0234">DNA repair</keyword>
<evidence type="ECO:0000256" key="6">
    <source>
        <dbReference type="ARBA" id="ARBA00022741"/>
    </source>
</evidence>
<dbReference type="NCBIfam" id="TIGR00611">
    <property type="entry name" value="recf"/>
    <property type="match status" value="1"/>
</dbReference>
<proteinExistence type="inferred from homology"/>
<dbReference type="GO" id="GO:0009432">
    <property type="term" value="P:SOS response"/>
    <property type="evidence" value="ECO:0007669"/>
    <property type="project" value="UniProtKB-UniRule"/>
</dbReference>
<dbReference type="GO" id="GO:0000731">
    <property type="term" value="P:DNA synthesis involved in DNA repair"/>
    <property type="evidence" value="ECO:0007669"/>
    <property type="project" value="TreeGrafter"/>
</dbReference>
<keyword evidence="4 12" id="KW-0963">Cytoplasm</keyword>
<keyword evidence="17" id="KW-1185">Reference proteome</keyword>
<feature type="binding site" evidence="12">
    <location>
        <begin position="66"/>
        <end position="73"/>
    </location>
    <ligand>
        <name>ATP</name>
        <dbReference type="ChEBI" id="CHEBI:30616"/>
    </ligand>
</feature>
<dbReference type="CDD" id="cd03242">
    <property type="entry name" value="ABC_RecF"/>
    <property type="match status" value="1"/>
</dbReference>
<evidence type="ECO:0000313" key="16">
    <source>
        <dbReference type="EMBL" id="PPK76320.1"/>
    </source>
</evidence>
<keyword evidence="8 12" id="KW-0067">ATP-binding</keyword>
<keyword evidence="9 12" id="KW-0238">DNA-binding</keyword>
<evidence type="ECO:0000256" key="5">
    <source>
        <dbReference type="ARBA" id="ARBA00022705"/>
    </source>
</evidence>
<dbReference type="InterPro" id="IPR027417">
    <property type="entry name" value="P-loop_NTPase"/>
</dbReference>
<name>A0A2S6HFU1_9FIRM</name>
<dbReference type="Gene3D" id="3.40.50.300">
    <property type="entry name" value="P-loop containing nucleotide triphosphate hydrolases"/>
    <property type="match status" value="1"/>
</dbReference>
<keyword evidence="5 12" id="KW-0235">DNA replication</keyword>
<organism evidence="16 17">
    <name type="scientific">Lacrimispora xylanisolvens</name>
    <dbReference type="NCBI Taxonomy" id="384636"/>
    <lineage>
        <taxon>Bacteria</taxon>
        <taxon>Bacillati</taxon>
        <taxon>Bacillota</taxon>
        <taxon>Clostridia</taxon>
        <taxon>Lachnospirales</taxon>
        <taxon>Lachnospiraceae</taxon>
        <taxon>Lacrimispora</taxon>
    </lineage>
</organism>
<comment type="function">
    <text evidence="12 13">The RecF protein is involved in DNA metabolism; it is required for DNA replication and normal SOS inducibility. RecF binds preferentially to single-stranded, linear DNA. It also seems to bind ATP.</text>
</comment>
<dbReference type="InterPro" id="IPR018078">
    <property type="entry name" value="DNA-binding_RecF_CS"/>
</dbReference>
<evidence type="ECO:0000256" key="12">
    <source>
        <dbReference type="HAMAP-Rule" id="MF_00365"/>
    </source>
</evidence>
<evidence type="ECO:0000313" key="17">
    <source>
        <dbReference type="Proteomes" id="UP000237749"/>
    </source>
</evidence>
<keyword evidence="7 12" id="KW-0227">DNA damage</keyword>
<evidence type="ECO:0000256" key="2">
    <source>
        <dbReference type="ARBA" id="ARBA00008016"/>
    </source>
</evidence>
<dbReference type="PANTHER" id="PTHR32182">
    <property type="entry name" value="DNA REPLICATION AND REPAIR PROTEIN RECF"/>
    <property type="match status" value="1"/>
</dbReference>
<reference evidence="16 17" key="1">
    <citation type="submission" date="2018-02" db="EMBL/GenBank/DDBJ databases">
        <title>Genomic Encyclopedia of Archaeal and Bacterial Type Strains, Phase II (KMG-II): from individual species to whole genera.</title>
        <authorList>
            <person name="Goeker M."/>
        </authorList>
    </citation>
    <scope>NUCLEOTIDE SEQUENCE [LARGE SCALE GENOMIC DNA]</scope>
    <source>
        <strain evidence="16 17">DSM 3808</strain>
    </source>
</reference>
<dbReference type="GO" id="GO:0006302">
    <property type="term" value="P:double-strand break repair"/>
    <property type="evidence" value="ECO:0007669"/>
    <property type="project" value="TreeGrafter"/>
</dbReference>
<dbReference type="InterPro" id="IPR042174">
    <property type="entry name" value="RecF_2"/>
</dbReference>
<dbReference type="InterPro" id="IPR003395">
    <property type="entry name" value="RecF/RecN/SMC_N"/>
</dbReference>
<dbReference type="PROSITE" id="PS00618">
    <property type="entry name" value="RECF_2"/>
    <property type="match status" value="1"/>
</dbReference>
<gene>
    <name evidence="12" type="primary">recF</name>
    <name evidence="16" type="ORF">BXY41_1189</name>
</gene>
<dbReference type="InterPro" id="IPR001238">
    <property type="entry name" value="DNA-binding_RecF"/>
</dbReference>
<dbReference type="GO" id="GO:0003697">
    <property type="term" value="F:single-stranded DNA binding"/>
    <property type="evidence" value="ECO:0007669"/>
    <property type="project" value="UniProtKB-UniRule"/>
</dbReference>
<evidence type="ECO:0000256" key="11">
    <source>
        <dbReference type="ARBA" id="ARBA00023236"/>
    </source>
</evidence>
<dbReference type="GO" id="GO:0005524">
    <property type="term" value="F:ATP binding"/>
    <property type="evidence" value="ECO:0007669"/>
    <property type="project" value="UniProtKB-UniRule"/>
</dbReference>
<dbReference type="Gene3D" id="1.20.1050.90">
    <property type="entry name" value="RecF/RecN/SMC, N-terminal domain"/>
    <property type="match status" value="1"/>
</dbReference>
<dbReference type="HAMAP" id="MF_00365">
    <property type="entry name" value="RecF"/>
    <property type="match status" value="1"/>
</dbReference>
<dbReference type="EMBL" id="PTJA01000018">
    <property type="protein sequence ID" value="PPK76320.1"/>
    <property type="molecule type" value="Genomic_DNA"/>
</dbReference>
<evidence type="ECO:0000256" key="7">
    <source>
        <dbReference type="ARBA" id="ARBA00022763"/>
    </source>
</evidence>
<feature type="domain" description="RecF/RecN/SMC N-terminal" evidence="15">
    <location>
        <begin position="39"/>
        <end position="364"/>
    </location>
</feature>
<feature type="region of interest" description="Disordered" evidence="14">
    <location>
        <begin position="1"/>
        <end position="20"/>
    </location>
</feature>
<evidence type="ECO:0000256" key="14">
    <source>
        <dbReference type="SAM" id="MobiDB-lite"/>
    </source>
</evidence>
<comment type="caution">
    <text evidence="16">The sequence shown here is derived from an EMBL/GenBank/DDBJ whole genome shotgun (WGS) entry which is preliminary data.</text>
</comment>
<comment type="subcellular location">
    <subcellularLocation>
        <location evidence="1 12 13">Cytoplasm</location>
    </subcellularLocation>
</comment>
<dbReference type="SUPFAM" id="SSF52540">
    <property type="entry name" value="P-loop containing nucleoside triphosphate hydrolases"/>
    <property type="match status" value="1"/>
</dbReference>
<evidence type="ECO:0000256" key="13">
    <source>
        <dbReference type="RuleBase" id="RU000578"/>
    </source>
</evidence>
<protein>
    <recommendedName>
        <fullName evidence="3 12">DNA replication and repair protein RecF</fullName>
    </recommendedName>
</protein>
<dbReference type="GO" id="GO:0006260">
    <property type="term" value="P:DNA replication"/>
    <property type="evidence" value="ECO:0007669"/>
    <property type="project" value="UniProtKB-UniRule"/>
</dbReference>
<accession>A0A2S6HFU1</accession>
<dbReference type="GO" id="GO:0005737">
    <property type="term" value="C:cytoplasm"/>
    <property type="evidence" value="ECO:0007669"/>
    <property type="project" value="UniProtKB-SubCell"/>
</dbReference>
<evidence type="ECO:0000256" key="8">
    <source>
        <dbReference type="ARBA" id="ARBA00022840"/>
    </source>
</evidence>
<evidence type="ECO:0000256" key="1">
    <source>
        <dbReference type="ARBA" id="ARBA00004496"/>
    </source>
</evidence>
<sequence length="397" mass="45904">MGIPLCPESMDNREERPVGIPLCPESMDNREEITTSMIIESIELKNYRNYDELHMDFSQGTNILYGDNAQGKTNVLEAIYVCATTKSHRGSKDKEIIQFDRDESHIKLNVRKNDIPYRIDMHLKKNKAKGVAVNGVPIRKASELFGIVNVVFFSPEDLNLIKNGPAERRRFVDMELCQLNKLYVHSLVQYNRIVTQRNKLLKDLAFRPDYEETLDIWDMQLVQYGKEIILYRKEFVERLGMIIEPIHRKLSGDKESLHILYEPDVEADSFEETLRRSRSQDLKQRTTLTGPHRDDLSFMVNGIDIRRFGSQGQQRTAALSLKLAEIELVENIVHDYPILLLDDVLSELDNSRQNQLLAGINHIQTVITCTGLEDFVNDRFHIDKIFKVINGTVDNEN</sequence>
<evidence type="ECO:0000256" key="3">
    <source>
        <dbReference type="ARBA" id="ARBA00020170"/>
    </source>
</evidence>
<keyword evidence="11 12" id="KW-0742">SOS response</keyword>
<evidence type="ECO:0000256" key="10">
    <source>
        <dbReference type="ARBA" id="ARBA00023204"/>
    </source>
</evidence>
<comment type="similarity">
    <text evidence="2 12 13">Belongs to the RecF family.</text>
</comment>